<proteinExistence type="predicted"/>
<dbReference type="InterPro" id="IPR029021">
    <property type="entry name" value="Prot-tyrosine_phosphatase-like"/>
</dbReference>
<dbReference type="SMART" id="SM00404">
    <property type="entry name" value="PTPc_motif"/>
    <property type="match status" value="1"/>
</dbReference>
<feature type="domain" description="Tyrosine specific protein phosphatases" evidence="2">
    <location>
        <begin position="24"/>
        <end position="100"/>
    </location>
</feature>
<protein>
    <submittedName>
        <fullName evidence="3">PTN6 phosphatase</fullName>
    </submittedName>
</protein>
<dbReference type="InterPro" id="IPR000242">
    <property type="entry name" value="PTP_cat"/>
</dbReference>
<reference evidence="3 4" key="1">
    <citation type="submission" date="2019-09" db="EMBL/GenBank/DDBJ databases">
        <title>Bird 10,000 Genomes (B10K) Project - Family phase.</title>
        <authorList>
            <person name="Zhang G."/>
        </authorList>
    </citation>
    <scope>NUCLEOTIDE SEQUENCE [LARGE SCALE GENOMIC DNA]</scope>
    <source>
        <strain evidence="3">B10K-DU-029-49</strain>
        <tissue evidence="3">Liver</tissue>
    </source>
</reference>
<comment type="caution">
    <text evidence="3">The sequence shown here is derived from an EMBL/GenBank/DDBJ whole genome shotgun (WGS) entry which is preliminary data.</text>
</comment>
<feature type="non-terminal residue" evidence="3">
    <location>
        <position position="107"/>
    </location>
</feature>
<accession>A0A7K6IA72</accession>
<dbReference type="PROSITE" id="PS50056">
    <property type="entry name" value="TYR_PHOSPHATASE_2"/>
    <property type="match status" value="1"/>
</dbReference>
<dbReference type="PRINTS" id="PR00700">
    <property type="entry name" value="PRTYPHPHTASE"/>
</dbReference>
<evidence type="ECO:0000259" key="1">
    <source>
        <dbReference type="PROSITE" id="PS50055"/>
    </source>
</evidence>
<dbReference type="PROSITE" id="PS50055">
    <property type="entry name" value="TYR_PHOSPHATASE_PTP"/>
    <property type="match status" value="1"/>
</dbReference>
<dbReference type="GO" id="GO:0004726">
    <property type="term" value="F:non-membrane spanning protein tyrosine phosphatase activity"/>
    <property type="evidence" value="ECO:0007669"/>
    <property type="project" value="TreeGrafter"/>
</dbReference>
<evidence type="ECO:0000259" key="2">
    <source>
        <dbReference type="PROSITE" id="PS50056"/>
    </source>
</evidence>
<dbReference type="AlphaFoldDB" id="A0A7K6IA72"/>
<dbReference type="GO" id="GO:0050839">
    <property type="term" value="F:cell adhesion molecule binding"/>
    <property type="evidence" value="ECO:0007669"/>
    <property type="project" value="TreeGrafter"/>
</dbReference>
<dbReference type="InterPro" id="IPR000387">
    <property type="entry name" value="Tyr_Pase_dom"/>
</dbReference>
<gene>
    <name evidence="3" type="primary">Ptpn6_1</name>
    <name evidence="3" type="ORF">DASBRO_R11424</name>
</gene>
<dbReference type="Proteomes" id="UP000521322">
    <property type="component" value="Unassembled WGS sequence"/>
</dbReference>
<dbReference type="Gene3D" id="3.90.190.10">
    <property type="entry name" value="Protein tyrosine phosphatase superfamily"/>
    <property type="match status" value="1"/>
</dbReference>
<organism evidence="3 4">
    <name type="scientific">Dasyornis broadbenti</name>
    <name type="common">rufous bristle-bird</name>
    <dbReference type="NCBI Taxonomy" id="243059"/>
    <lineage>
        <taxon>Eukaryota</taxon>
        <taxon>Metazoa</taxon>
        <taxon>Chordata</taxon>
        <taxon>Craniata</taxon>
        <taxon>Vertebrata</taxon>
        <taxon>Euteleostomi</taxon>
        <taxon>Archelosauria</taxon>
        <taxon>Archosauria</taxon>
        <taxon>Dinosauria</taxon>
        <taxon>Saurischia</taxon>
        <taxon>Theropoda</taxon>
        <taxon>Coelurosauria</taxon>
        <taxon>Aves</taxon>
        <taxon>Neognathae</taxon>
        <taxon>Neoaves</taxon>
        <taxon>Telluraves</taxon>
        <taxon>Australaves</taxon>
        <taxon>Passeriformes</taxon>
        <taxon>Meliphagoidea</taxon>
        <taxon>Dasyornithidae</taxon>
        <taxon>Dasyornis</taxon>
    </lineage>
</organism>
<feature type="domain" description="Tyrosine-protein phosphatase" evidence="1">
    <location>
        <begin position="1"/>
        <end position="107"/>
    </location>
</feature>
<evidence type="ECO:0000313" key="4">
    <source>
        <dbReference type="Proteomes" id="UP000521322"/>
    </source>
</evidence>
<dbReference type="GO" id="GO:0030971">
    <property type="term" value="F:receptor tyrosine kinase binding"/>
    <property type="evidence" value="ECO:0007669"/>
    <property type="project" value="TreeGrafter"/>
</dbReference>
<dbReference type="GO" id="GO:0070374">
    <property type="term" value="P:positive regulation of ERK1 and ERK2 cascade"/>
    <property type="evidence" value="ECO:0007669"/>
    <property type="project" value="TreeGrafter"/>
</dbReference>
<dbReference type="PANTHER" id="PTHR46559:SF7">
    <property type="entry name" value="PROTEIN-TYROSINE-PHOSPHATASE"/>
    <property type="match status" value="1"/>
</dbReference>
<evidence type="ECO:0000313" key="3">
    <source>
        <dbReference type="EMBL" id="NWV84905.1"/>
    </source>
</evidence>
<dbReference type="EMBL" id="VZRN01005970">
    <property type="protein sequence ID" value="NWV84905.1"/>
    <property type="molecule type" value="Genomic_DNA"/>
</dbReference>
<dbReference type="Pfam" id="PF00102">
    <property type="entry name" value="Y_phosphatase"/>
    <property type="match status" value="1"/>
</dbReference>
<feature type="non-terminal residue" evidence="3">
    <location>
        <position position="1"/>
    </location>
</feature>
<name>A0A7K6IA72_9PASS</name>
<dbReference type="SUPFAM" id="SSF52799">
    <property type="entry name" value="(Phosphotyrosine protein) phosphatases II"/>
    <property type="match status" value="1"/>
</dbReference>
<dbReference type="PANTHER" id="PTHR46559">
    <property type="entry name" value="TYROSINE-PROTEIN PHOSPHATASE NON-RECEPTOR TYPE 11"/>
    <property type="match status" value="1"/>
</dbReference>
<dbReference type="GO" id="GO:0005737">
    <property type="term" value="C:cytoplasm"/>
    <property type="evidence" value="ECO:0007669"/>
    <property type="project" value="TreeGrafter"/>
</dbReference>
<keyword evidence="4" id="KW-1185">Reference proteome</keyword>
<sequence>RLVRHFQDLSWPDQGVPTKPRGALSFLEQVNWAQSTILGSGPIVVHCSAGIGCTGTIIVIDILADTIPQECLDCDIDISKMIQMEQRQHSGMVQMEAQYKFVYTAVQ</sequence>
<dbReference type="InterPro" id="IPR003595">
    <property type="entry name" value="Tyr_Pase_cat"/>
</dbReference>